<accession>A0ABQ1JZ45</accession>
<sequence>MCPVCVNLDLSLNAGAASSVREGGKLALPLTIRNASNVGRPLFVSGLWITEDDAPPREIKLPFERIDPQQTANVAVRTEILKHAGVHQVDLLIAVSTRYQWRQEEFVFSSNIIFPVEPKDPGGPATTINVNANEVGAGFTVYNPTRIEADRSAGAPRQLEPVKLSHKRADAAEREYLKRGFDNGTKVPRNVELIWRGFEHGQVPPDGPIVKPSGMLLVGRNSRQAGNDICLRLAEGQEQLSLSISRLLFSLYIESGAFKLRAEGQHGLCVSDKQLRRTETVILQSGDIIRPLVHNPSVLAIRVDFEIEHRDVRRIILTREYAEGSL</sequence>
<feature type="domain" description="FHA" evidence="1">
    <location>
        <begin position="217"/>
        <end position="290"/>
    </location>
</feature>
<dbReference type="EMBL" id="BMKF01000005">
    <property type="protein sequence ID" value="GGB81907.1"/>
    <property type="molecule type" value="Genomic_DNA"/>
</dbReference>
<dbReference type="SUPFAM" id="SSF49879">
    <property type="entry name" value="SMAD/FHA domain"/>
    <property type="match status" value="1"/>
</dbReference>
<name>A0ABQ1JZ45_9PROT</name>
<protein>
    <recommendedName>
        <fullName evidence="1">FHA domain-containing protein</fullName>
    </recommendedName>
</protein>
<dbReference type="InterPro" id="IPR000253">
    <property type="entry name" value="FHA_dom"/>
</dbReference>
<dbReference type="InterPro" id="IPR008984">
    <property type="entry name" value="SMAD_FHA_dom_sf"/>
</dbReference>
<evidence type="ECO:0000313" key="3">
    <source>
        <dbReference type="Proteomes" id="UP000628854"/>
    </source>
</evidence>
<proteinExistence type="predicted"/>
<organism evidence="2 3">
    <name type="scientific">Henriciella pelagia</name>
    <dbReference type="NCBI Taxonomy" id="1977912"/>
    <lineage>
        <taxon>Bacteria</taxon>
        <taxon>Pseudomonadati</taxon>
        <taxon>Pseudomonadota</taxon>
        <taxon>Alphaproteobacteria</taxon>
        <taxon>Hyphomonadales</taxon>
        <taxon>Hyphomonadaceae</taxon>
        <taxon>Henriciella</taxon>
    </lineage>
</organism>
<dbReference type="Gene3D" id="2.60.200.20">
    <property type="match status" value="1"/>
</dbReference>
<evidence type="ECO:0000259" key="1">
    <source>
        <dbReference type="Pfam" id="PF00498"/>
    </source>
</evidence>
<gene>
    <name evidence="2" type="ORF">GCM10011503_33330</name>
</gene>
<dbReference type="Pfam" id="PF00498">
    <property type="entry name" value="FHA"/>
    <property type="match status" value="1"/>
</dbReference>
<evidence type="ECO:0000313" key="2">
    <source>
        <dbReference type="EMBL" id="GGB81907.1"/>
    </source>
</evidence>
<dbReference type="Proteomes" id="UP000628854">
    <property type="component" value="Unassembled WGS sequence"/>
</dbReference>
<keyword evidence="3" id="KW-1185">Reference proteome</keyword>
<comment type="caution">
    <text evidence="2">The sequence shown here is derived from an EMBL/GenBank/DDBJ whole genome shotgun (WGS) entry which is preliminary data.</text>
</comment>
<reference evidence="3" key="1">
    <citation type="journal article" date="2019" name="Int. J. Syst. Evol. Microbiol.">
        <title>The Global Catalogue of Microorganisms (GCM) 10K type strain sequencing project: providing services to taxonomists for standard genome sequencing and annotation.</title>
        <authorList>
            <consortium name="The Broad Institute Genomics Platform"/>
            <consortium name="The Broad Institute Genome Sequencing Center for Infectious Disease"/>
            <person name="Wu L."/>
            <person name="Ma J."/>
        </authorList>
    </citation>
    <scope>NUCLEOTIDE SEQUENCE [LARGE SCALE GENOMIC DNA]</scope>
    <source>
        <strain evidence="3">CGMCC 1.15928</strain>
    </source>
</reference>